<reference evidence="7" key="1">
    <citation type="submission" date="2021-12" db="EMBL/GenBank/DDBJ databases">
        <authorList>
            <person name="Zaccaron A."/>
            <person name="Stergiopoulos I."/>
        </authorList>
    </citation>
    <scope>NUCLEOTIDE SEQUENCE</scope>
    <source>
        <strain evidence="7">Race5_Kim</strain>
    </source>
</reference>
<feature type="domain" description="Bromodomain associated" evidence="6">
    <location>
        <begin position="9"/>
        <end position="78"/>
    </location>
</feature>
<comment type="subcellular location">
    <subcellularLocation>
        <location evidence="1">Nucleus</location>
    </subcellularLocation>
</comment>
<evidence type="ECO:0000256" key="3">
    <source>
        <dbReference type="ARBA" id="ARBA00023163"/>
    </source>
</evidence>
<gene>
    <name evidence="7" type="ORF">CLAFUR5_01929</name>
</gene>
<evidence type="ECO:0000256" key="5">
    <source>
        <dbReference type="SAM" id="MobiDB-lite"/>
    </source>
</evidence>
<sequence>MSQAHDIHRALLRPTIIHTLRAAGFHSTKPSVLDTLVNLAERHLMALATATAQHALSSHNDPVPTITDVRMALSDCGVLIPLDDPAEQAWKERLRIPLTELAAPENGGRTRVVAEKRKREDEDTRDIRDFTRFYDSTQFREIKRVAAPEVTSAMLPAVGVGGGVVRSEDFLTILKKKHSKTGDDPRLQGTVLGRSADSKDLVVEGGSVQHIRDWRPRNKVEERPANMQPPTVTARDASRATEIEDDSATRSTEEGKATQEVTSAA</sequence>
<organism evidence="7 8">
    <name type="scientific">Passalora fulva</name>
    <name type="common">Tomato leaf mold</name>
    <name type="synonym">Cladosporium fulvum</name>
    <dbReference type="NCBI Taxonomy" id="5499"/>
    <lineage>
        <taxon>Eukaryota</taxon>
        <taxon>Fungi</taxon>
        <taxon>Dikarya</taxon>
        <taxon>Ascomycota</taxon>
        <taxon>Pezizomycotina</taxon>
        <taxon>Dothideomycetes</taxon>
        <taxon>Dothideomycetidae</taxon>
        <taxon>Mycosphaerellales</taxon>
        <taxon>Mycosphaerellaceae</taxon>
        <taxon>Fulvia</taxon>
    </lineage>
</organism>
<evidence type="ECO:0000256" key="1">
    <source>
        <dbReference type="ARBA" id="ARBA00004123"/>
    </source>
</evidence>
<dbReference type="InterPro" id="IPR009072">
    <property type="entry name" value="Histone-fold"/>
</dbReference>
<keyword evidence="4" id="KW-0539">Nucleus</keyword>
<dbReference type="GO" id="GO:0046982">
    <property type="term" value="F:protein heterodimerization activity"/>
    <property type="evidence" value="ECO:0007669"/>
    <property type="project" value="InterPro"/>
</dbReference>
<dbReference type="KEGG" id="ffu:CLAFUR5_01929"/>
<dbReference type="InterPro" id="IPR006565">
    <property type="entry name" value="BTP"/>
</dbReference>
<dbReference type="CDD" id="cd00076">
    <property type="entry name" value="HFD_SF"/>
    <property type="match status" value="1"/>
</dbReference>
<feature type="region of interest" description="Disordered" evidence="5">
    <location>
        <begin position="215"/>
        <end position="265"/>
    </location>
</feature>
<feature type="compositionally biased region" description="Basic and acidic residues" evidence="5">
    <location>
        <begin position="215"/>
        <end position="224"/>
    </location>
</feature>
<reference evidence="7" key="2">
    <citation type="journal article" date="2022" name="Microb. Genom.">
        <title>A chromosome-scale genome assembly of the tomato pathogen Cladosporium fulvum reveals a compartmentalized genome architecture and the presence of a dispensable chromosome.</title>
        <authorList>
            <person name="Zaccaron A.Z."/>
            <person name="Chen L.H."/>
            <person name="Samaras A."/>
            <person name="Stergiopoulos I."/>
        </authorList>
    </citation>
    <scope>NUCLEOTIDE SEQUENCE</scope>
    <source>
        <strain evidence="7">Race5_Kim</strain>
    </source>
</reference>
<dbReference type="RefSeq" id="XP_047756934.1">
    <property type="nucleotide sequence ID" value="XM_047901077.1"/>
</dbReference>
<dbReference type="AlphaFoldDB" id="A0A9Q8P435"/>
<proteinExistence type="predicted"/>
<keyword evidence="8" id="KW-1185">Reference proteome</keyword>
<keyword evidence="2" id="KW-0805">Transcription regulation</keyword>
<dbReference type="Proteomes" id="UP000756132">
    <property type="component" value="Chromosome 1"/>
</dbReference>
<dbReference type="OMA" id="EWEEDWQ"/>
<name>A0A9Q8P435_PASFU</name>
<dbReference type="EMBL" id="CP090163">
    <property type="protein sequence ID" value="UJO12568.1"/>
    <property type="molecule type" value="Genomic_DNA"/>
</dbReference>
<evidence type="ECO:0000313" key="7">
    <source>
        <dbReference type="EMBL" id="UJO12568.1"/>
    </source>
</evidence>
<dbReference type="Pfam" id="PF07524">
    <property type="entry name" value="Bromo_TP"/>
    <property type="match status" value="1"/>
</dbReference>
<evidence type="ECO:0000313" key="8">
    <source>
        <dbReference type="Proteomes" id="UP000756132"/>
    </source>
</evidence>
<dbReference type="GO" id="GO:0005634">
    <property type="term" value="C:nucleus"/>
    <property type="evidence" value="ECO:0007669"/>
    <property type="project" value="UniProtKB-SubCell"/>
</dbReference>
<keyword evidence="3" id="KW-0804">Transcription</keyword>
<evidence type="ECO:0000256" key="2">
    <source>
        <dbReference type="ARBA" id="ARBA00023015"/>
    </source>
</evidence>
<dbReference type="GeneID" id="71981807"/>
<protein>
    <recommendedName>
        <fullName evidence="6">Bromodomain associated domain-containing protein</fullName>
    </recommendedName>
</protein>
<evidence type="ECO:0000256" key="4">
    <source>
        <dbReference type="ARBA" id="ARBA00023242"/>
    </source>
</evidence>
<accession>A0A9Q8P435</accession>
<dbReference type="OrthoDB" id="5402929at2759"/>
<feature type="compositionally biased region" description="Basic and acidic residues" evidence="5">
    <location>
        <begin position="236"/>
        <end position="257"/>
    </location>
</feature>
<dbReference type="Gene3D" id="1.10.20.10">
    <property type="entry name" value="Histone, subunit A"/>
    <property type="match status" value="1"/>
</dbReference>
<evidence type="ECO:0000259" key="6">
    <source>
        <dbReference type="Pfam" id="PF07524"/>
    </source>
</evidence>